<reference evidence="1" key="2">
    <citation type="submission" date="2020-09" db="EMBL/GenBank/DDBJ databases">
        <authorList>
            <person name="Sun Q."/>
            <person name="Ohkuma M."/>
        </authorList>
    </citation>
    <scope>NUCLEOTIDE SEQUENCE</scope>
    <source>
        <strain evidence="1">JCM 3276</strain>
    </source>
</reference>
<evidence type="ECO:0000313" key="2">
    <source>
        <dbReference type="Proteomes" id="UP000660680"/>
    </source>
</evidence>
<sequence length="99" mass="11245">MAGQRRIQLWFGSTSSLVATASVLNRQLSFRRWPLTQLIHGRRRADLDCLINQPTDPGHDRERWLHAQIRGGDAGHQRGRVLRPNAHARAALATSWHPP</sequence>
<dbReference type="EMBL" id="BMRB01000003">
    <property type="protein sequence ID" value="GGS41322.1"/>
    <property type="molecule type" value="Genomic_DNA"/>
</dbReference>
<evidence type="ECO:0000313" key="1">
    <source>
        <dbReference type="EMBL" id="GGS41322.1"/>
    </source>
</evidence>
<proteinExistence type="predicted"/>
<comment type="caution">
    <text evidence="1">The sequence shown here is derived from an EMBL/GenBank/DDBJ whole genome shotgun (WGS) entry which is preliminary data.</text>
</comment>
<name>A0A918GIV5_9PSEU</name>
<keyword evidence="2" id="KW-1185">Reference proteome</keyword>
<dbReference type="AlphaFoldDB" id="A0A918GIV5"/>
<organism evidence="1 2">
    <name type="scientific">Actinokineospora fastidiosa</name>
    <dbReference type="NCBI Taxonomy" id="1816"/>
    <lineage>
        <taxon>Bacteria</taxon>
        <taxon>Bacillati</taxon>
        <taxon>Actinomycetota</taxon>
        <taxon>Actinomycetes</taxon>
        <taxon>Pseudonocardiales</taxon>
        <taxon>Pseudonocardiaceae</taxon>
        <taxon>Actinokineospora</taxon>
    </lineage>
</organism>
<gene>
    <name evidence="1" type="ORF">GCM10010171_39960</name>
</gene>
<accession>A0A918GIV5</accession>
<protein>
    <submittedName>
        <fullName evidence="1">Uncharacterized protein</fullName>
    </submittedName>
</protein>
<reference evidence="1" key="1">
    <citation type="journal article" date="2014" name="Int. J. Syst. Evol. Microbiol.">
        <title>Complete genome sequence of Corynebacterium casei LMG S-19264T (=DSM 44701T), isolated from a smear-ripened cheese.</title>
        <authorList>
            <consortium name="US DOE Joint Genome Institute (JGI-PGF)"/>
            <person name="Walter F."/>
            <person name="Albersmeier A."/>
            <person name="Kalinowski J."/>
            <person name="Ruckert C."/>
        </authorList>
    </citation>
    <scope>NUCLEOTIDE SEQUENCE</scope>
    <source>
        <strain evidence="1">JCM 3276</strain>
    </source>
</reference>
<dbReference type="Proteomes" id="UP000660680">
    <property type="component" value="Unassembled WGS sequence"/>
</dbReference>